<gene>
    <name evidence="2" type="ORF">I5U16_23150</name>
</gene>
<dbReference type="CDD" id="cd00761">
    <property type="entry name" value="Glyco_tranf_GTA_type"/>
    <property type="match status" value="1"/>
</dbReference>
<proteinExistence type="predicted"/>
<dbReference type="RefSeq" id="WP_019452207.1">
    <property type="nucleotide sequence ID" value="NZ_JADPLN010000016.1"/>
</dbReference>
<dbReference type="Proteomes" id="UP000635335">
    <property type="component" value="Unassembled WGS sequence"/>
</dbReference>
<evidence type="ECO:0000313" key="3">
    <source>
        <dbReference type="Proteomes" id="UP000635335"/>
    </source>
</evidence>
<evidence type="ECO:0000313" key="2">
    <source>
        <dbReference type="EMBL" id="MBH1923054.1"/>
    </source>
</evidence>
<dbReference type="InterPro" id="IPR001173">
    <property type="entry name" value="Glyco_trans_2-like"/>
</dbReference>
<protein>
    <submittedName>
        <fullName evidence="2">Glycosyltransferase</fullName>
    </submittedName>
</protein>
<dbReference type="InterPro" id="IPR029044">
    <property type="entry name" value="Nucleotide-diphossugar_trans"/>
</dbReference>
<name>A0ABS0M894_9GAMM</name>
<dbReference type="Pfam" id="PF00535">
    <property type="entry name" value="Glycos_transf_2"/>
    <property type="match status" value="1"/>
</dbReference>
<keyword evidence="3" id="KW-1185">Reference proteome</keyword>
<dbReference type="PANTHER" id="PTHR22916:SF3">
    <property type="entry name" value="UDP-GLCNAC:BETAGAL BETA-1,3-N-ACETYLGLUCOSAMINYLTRANSFERASE-LIKE PROTEIN 1"/>
    <property type="match status" value="1"/>
</dbReference>
<dbReference type="EMBL" id="JADUMB010000012">
    <property type="protein sequence ID" value="MBH1923054.1"/>
    <property type="molecule type" value="Genomic_DNA"/>
</dbReference>
<sequence>MNPQQPLLSVIVPFYNNEAFVIAALDSLFAQISDDIEVVIIDDGSTDASGALVSHYLAQRRHPRVVFTSQANGGIAHARNVGLQRATGRYITFLDGDDLLSDDYLAILRPLLTAGEDDLIDFNYQKFTEQPPTPDNRAVQPVAYDFPQLGLGCLQPLFARSMWHLWSRVYKRTLLEGETFEDGRRYEDVIFTPFQYFKTRRIAHLDCELYFYRDNSQGITRNIKPKDIEDLLFAMEKMLRFVAQHPGDEPLRRLAALMLANCFSEVKSMSKTVYGYYHYAPATLHILHRTAEICRNSDVPSKKVRQMRYARVDTFLSRLRGRKPH</sequence>
<dbReference type="SUPFAM" id="SSF53448">
    <property type="entry name" value="Nucleotide-diphospho-sugar transferases"/>
    <property type="match status" value="1"/>
</dbReference>
<accession>A0ABS0M894</accession>
<comment type="caution">
    <text evidence="2">The sequence shown here is derived from an EMBL/GenBank/DDBJ whole genome shotgun (WGS) entry which is preliminary data.</text>
</comment>
<dbReference type="PANTHER" id="PTHR22916">
    <property type="entry name" value="GLYCOSYLTRANSFERASE"/>
    <property type="match status" value="1"/>
</dbReference>
<dbReference type="Gene3D" id="3.90.550.10">
    <property type="entry name" value="Spore Coat Polysaccharide Biosynthesis Protein SpsA, Chain A"/>
    <property type="match status" value="1"/>
</dbReference>
<evidence type="ECO:0000259" key="1">
    <source>
        <dbReference type="Pfam" id="PF00535"/>
    </source>
</evidence>
<feature type="domain" description="Glycosyltransferase 2-like" evidence="1">
    <location>
        <begin position="9"/>
        <end position="127"/>
    </location>
</feature>
<organism evidence="2 3">
    <name type="scientific">Serratia surfactantfaciens</name>
    <dbReference type="NCBI Taxonomy" id="2741499"/>
    <lineage>
        <taxon>Bacteria</taxon>
        <taxon>Pseudomonadati</taxon>
        <taxon>Pseudomonadota</taxon>
        <taxon>Gammaproteobacteria</taxon>
        <taxon>Enterobacterales</taxon>
        <taxon>Yersiniaceae</taxon>
        <taxon>Serratia</taxon>
    </lineage>
</organism>
<reference evidence="2 3" key="1">
    <citation type="submission" date="2020-11" db="EMBL/GenBank/DDBJ databases">
        <title>Enhanced detection system for hospital associated transmission using whole genome sequencing surveillance.</title>
        <authorList>
            <person name="Harrison L.H."/>
            <person name="Van Tyne D."/>
            <person name="Marsh J.W."/>
            <person name="Griffith M.P."/>
            <person name="Snyder D.J."/>
            <person name="Cooper V.S."/>
            <person name="Mustapha M."/>
        </authorList>
    </citation>
    <scope>NUCLEOTIDE SEQUENCE [LARGE SCALE GENOMIC DNA]</scope>
    <source>
        <strain evidence="2 3">SER00227</strain>
    </source>
</reference>